<feature type="compositionally biased region" description="Pro residues" evidence="1">
    <location>
        <begin position="97"/>
        <end position="113"/>
    </location>
</feature>
<organism evidence="2 3">
    <name type="scientific">Cercophora scortea</name>
    <dbReference type="NCBI Taxonomy" id="314031"/>
    <lineage>
        <taxon>Eukaryota</taxon>
        <taxon>Fungi</taxon>
        <taxon>Dikarya</taxon>
        <taxon>Ascomycota</taxon>
        <taxon>Pezizomycotina</taxon>
        <taxon>Sordariomycetes</taxon>
        <taxon>Sordariomycetidae</taxon>
        <taxon>Sordariales</taxon>
        <taxon>Lasiosphaeriaceae</taxon>
        <taxon>Cercophora</taxon>
    </lineage>
</organism>
<comment type="caution">
    <text evidence="2">The sequence shown here is derived from an EMBL/GenBank/DDBJ whole genome shotgun (WGS) entry which is preliminary data.</text>
</comment>
<proteinExistence type="predicted"/>
<accession>A0AAE0IX23</accession>
<reference evidence="2" key="2">
    <citation type="submission" date="2023-06" db="EMBL/GenBank/DDBJ databases">
        <authorList>
            <consortium name="Lawrence Berkeley National Laboratory"/>
            <person name="Haridas S."/>
            <person name="Hensen N."/>
            <person name="Bonometti L."/>
            <person name="Westerberg I."/>
            <person name="Brannstrom I.O."/>
            <person name="Guillou S."/>
            <person name="Cros-Aarteil S."/>
            <person name="Calhoun S."/>
            <person name="Kuo A."/>
            <person name="Mondo S."/>
            <person name="Pangilinan J."/>
            <person name="Riley R."/>
            <person name="Labutti K."/>
            <person name="Andreopoulos B."/>
            <person name="Lipzen A."/>
            <person name="Chen C."/>
            <person name="Yanf M."/>
            <person name="Daum C."/>
            <person name="Ng V."/>
            <person name="Clum A."/>
            <person name="Steindorff A."/>
            <person name="Ohm R."/>
            <person name="Martin F."/>
            <person name="Silar P."/>
            <person name="Natvig D."/>
            <person name="Lalanne C."/>
            <person name="Gautier V."/>
            <person name="Ament-Velasquez S.L."/>
            <person name="Kruys A."/>
            <person name="Hutchinson M.I."/>
            <person name="Powell A.J."/>
            <person name="Barry K."/>
            <person name="Miller A.N."/>
            <person name="Grigoriev I.V."/>
            <person name="Debuchy R."/>
            <person name="Gladieux P."/>
            <person name="Thoren M.H."/>
            <person name="Johannesson H."/>
        </authorList>
    </citation>
    <scope>NUCLEOTIDE SEQUENCE</scope>
    <source>
        <strain evidence="2">SMH4131-1</strain>
    </source>
</reference>
<evidence type="ECO:0000313" key="3">
    <source>
        <dbReference type="Proteomes" id="UP001286456"/>
    </source>
</evidence>
<feature type="region of interest" description="Disordered" evidence="1">
    <location>
        <begin position="1"/>
        <end position="116"/>
    </location>
</feature>
<feature type="compositionally biased region" description="Polar residues" evidence="1">
    <location>
        <begin position="21"/>
        <end position="30"/>
    </location>
</feature>
<reference evidence="2" key="1">
    <citation type="journal article" date="2023" name="Mol. Phylogenet. Evol.">
        <title>Genome-scale phylogeny and comparative genomics of the fungal order Sordariales.</title>
        <authorList>
            <person name="Hensen N."/>
            <person name="Bonometti L."/>
            <person name="Westerberg I."/>
            <person name="Brannstrom I.O."/>
            <person name="Guillou S."/>
            <person name="Cros-Aarteil S."/>
            <person name="Calhoun S."/>
            <person name="Haridas S."/>
            <person name="Kuo A."/>
            <person name="Mondo S."/>
            <person name="Pangilinan J."/>
            <person name="Riley R."/>
            <person name="LaButti K."/>
            <person name="Andreopoulos B."/>
            <person name="Lipzen A."/>
            <person name="Chen C."/>
            <person name="Yan M."/>
            <person name="Daum C."/>
            <person name="Ng V."/>
            <person name="Clum A."/>
            <person name="Steindorff A."/>
            <person name="Ohm R.A."/>
            <person name="Martin F."/>
            <person name="Silar P."/>
            <person name="Natvig D.O."/>
            <person name="Lalanne C."/>
            <person name="Gautier V."/>
            <person name="Ament-Velasquez S.L."/>
            <person name="Kruys A."/>
            <person name="Hutchinson M.I."/>
            <person name="Powell A.J."/>
            <person name="Barry K."/>
            <person name="Miller A.N."/>
            <person name="Grigoriev I.V."/>
            <person name="Debuchy R."/>
            <person name="Gladieux P."/>
            <person name="Hiltunen Thoren M."/>
            <person name="Johannesson H."/>
        </authorList>
    </citation>
    <scope>NUCLEOTIDE SEQUENCE</scope>
    <source>
        <strain evidence="2">SMH4131-1</strain>
    </source>
</reference>
<keyword evidence="3" id="KW-1185">Reference proteome</keyword>
<gene>
    <name evidence="2" type="ORF">B0T19DRAFT_457681</name>
</gene>
<dbReference type="Proteomes" id="UP001286456">
    <property type="component" value="Unassembled WGS sequence"/>
</dbReference>
<protein>
    <submittedName>
        <fullName evidence="2">Uncharacterized protein</fullName>
    </submittedName>
</protein>
<dbReference type="EMBL" id="JAUEPO010000002">
    <property type="protein sequence ID" value="KAK3332744.1"/>
    <property type="molecule type" value="Genomic_DNA"/>
</dbReference>
<sequence length="613" mass="68548">MPPKRTYVVESDDSLCKESEASASNPQPRLSSEAPAESGSKSLLPGSRKRRSPALAEDDADDEDEDEDDDDLPLIPRLAQRLRSSRRPAKPVSAPSQKPPPPPPSHSVTPPPMQRFYGPYNPKYDIDGEETPVEHIYKHTVHAVPAAVADRMLGIVRPPQRKIYNPIATGPELMKEGNEENGLIDDHDTYPPNFKFKQEDEQPLKTVEEEGKDQDYELDEANVKNVAKAILEQLGQYPHGDIAYSTSLVGAPSPSIQMNLSTGIGSINTPPTDDDFARLIDFAKAVRTKELGPGFRRLPMNPTLFISAKYFSSNSQEWDRYLSQQALRAGEALGFGGIHLVARPFGLFLASKSSPWRYMRNPSQYRGPKHVGTLAVILNMGYEGGEFAFGLNNRDLFVETADKEAKHGQMALVAYHDTVNLDCYPLTKGMRLSLAYDLFMPNYRGSQPRDWVQYVLDPAEKLDLNIWSINKIWAARVKEGQMDNFPFVLVLNDTQHQNLDLTSLSVESRSWVEAMRRATWRPIDGYQLSIYIVAVTATSKNYENTVKRTKYSIDRAVDLDGVLQPEIKNIVIEEGGVVQPEGFGDGVVRRTVTAAMNTTTRTRTCILLKLDKL</sequence>
<evidence type="ECO:0000313" key="2">
    <source>
        <dbReference type="EMBL" id="KAK3332744.1"/>
    </source>
</evidence>
<dbReference type="AlphaFoldDB" id="A0AAE0IX23"/>
<evidence type="ECO:0000256" key="1">
    <source>
        <dbReference type="SAM" id="MobiDB-lite"/>
    </source>
</evidence>
<name>A0AAE0IX23_9PEZI</name>
<feature type="compositionally biased region" description="Acidic residues" evidence="1">
    <location>
        <begin position="56"/>
        <end position="72"/>
    </location>
</feature>